<accession>A0A1W1Z718</accession>
<dbReference type="InterPro" id="IPR014710">
    <property type="entry name" value="RmlC-like_jellyroll"/>
</dbReference>
<dbReference type="InterPro" id="IPR047142">
    <property type="entry name" value="OryJ/VirC-like"/>
</dbReference>
<organism evidence="2 3">
    <name type="scientific">Polynucleobacter kasalickyi</name>
    <dbReference type="NCBI Taxonomy" id="1938817"/>
    <lineage>
        <taxon>Bacteria</taxon>
        <taxon>Pseudomonadati</taxon>
        <taxon>Pseudomonadota</taxon>
        <taxon>Betaproteobacteria</taxon>
        <taxon>Burkholderiales</taxon>
        <taxon>Burkholderiaceae</taxon>
        <taxon>Polynucleobacter</taxon>
    </lineage>
</organism>
<dbReference type="AlphaFoldDB" id="A0A1W1Z718"/>
<dbReference type="PANTHER" id="PTHR36156:SF2">
    <property type="entry name" value="CUPIN TYPE-2 DOMAIN-CONTAINING PROTEIN"/>
    <property type="match status" value="1"/>
</dbReference>
<protein>
    <submittedName>
        <fullName evidence="2">Cupin domain-containing protein</fullName>
    </submittedName>
</protein>
<feature type="domain" description="Cupin type-2" evidence="1">
    <location>
        <begin position="111"/>
        <end position="173"/>
    </location>
</feature>
<dbReference type="STRING" id="1938817.SAMN06296008_104155"/>
<gene>
    <name evidence="2" type="ORF">SAMN06296008_104155</name>
</gene>
<evidence type="ECO:0000313" key="3">
    <source>
        <dbReference type="Proteomes" id="UP000192708"/>
    </source>
</evidence>
<dbReference type="InterPro" id="IPR013096">
    <property type="entry name" value="Cupin_2"/>
</dbReference>
<sequence length="182" mass="20224">MQNELPPVRRVVTENDENGKSFFVSDGAPTSIREVAERPGYRVNNIWRTSASPALIRAADDIHTHQGIMPPKNGTVLRIIDYPPDPQDPVELKKQLDAMFSHLYKDAGHDLKEGEHPGMHITETVDYAIVLFGQMTAILESEETVLNAGDVLIQRGTNHAWTNRSGKAARIAFILIDGSNQE</sequence>
<name>A0A1W1Z718_9BURK</name>
<dbReference type="InterPro" id="IPR011051">
    <property type="entry name" value="RmlC_Cupin_sf"/>
</dbReference>
<evidence type="ECO:0000259" key="1">
    <source>
        <dbReference type="Pfam" id="PF07883"/>
    </source>
</evidence>
<dbReference type="CDD" id="cd02231">
    <property type="entry name" value="cupin_BLL6423-like"/>
    <property type="match status" value="1"/>
</dbReference>
<dbReference type="RefSeq" id="WP_084283116.1">
    <property type="nucleotide sequence ID" value="NZ_FWXJ01000004.1"/>
</dbReference>
<dbReference type="EMBL" id="FWXJ01000004">
    <property type="protein sequence ID" value="SMC44102.1"/>
    <property type="molecule type" value="Genomic_DNA"/>
</dbReference>
<dbReference type="Gene3D" id="2.20.70.150">
    <property type="match status" value="1"/>
</dbReference>
<evidence type="ECO:0000313" key="2">
    <source>
        <dbReference type="EMBL" id="SMC44102.1"/>
    </source>
</evidence>
<reference evidence="2 3" key="1">
    <citation type="submission" date="2017-04" db="EMBL/GenBank/DDBJ databases">
        <authorList>
            <person name="Afonso C.L."/>
            <person name="Miller P.J."/>
            <person name="Scott M.A."/>
            <person name="Spackman E."/>
            <person name="Goraichik I."/>
            <person name="Dimitrov K.M."/>
            <person name="Suarez D.L."/>
            <person name="Swayne D.E."/>
        </authorList>
    </citation>
    <scope>NUCLEOTIDE SEQUENCE [LARGE SCALE GENOMIC DNA]</scope>
    <source>
        <strain evidence="2 3">VK13</strain>
    </source>
</reference>
<dbReference type="Proteomes" id="UP000192708">
    <property type="component" value="Unassembled WGS sequence"/>
</dbReference>
<dbReference type="SUPFAM" id="SSF51182">
    <property type="entry name" value="RmlC-like cupins"/>
    <property type="match status" value="1"/>
</dbReference>
<keyword evidence="3" id="KW-1185">Reference proteome</keyword>
<dbReference type="PANTHER" id="PTHR36156">
    <property type="entry name" value="SLR2101 PROTEIN"/>
    <property type="match status" value="1"/>
</dbReference>
<dbReference type="OrthoDB" id="713485at2"/>
<dbReference type="Gene3D" id="2.60.120.10">
    <property type="entry name" value="Jelly Rolls"/>
    <property type="match status" value="1"/>
</dbReference>
<dbReference type="Pfam" id="PF07883">
    <property type="entry name" value="Cupin_2"/>
    <property type="match status" value="1"/>
</dbReference>
<proteinExistence type="predicted"/>